<protein>
    <submittedName>
        <fullName evidence="1">Uncharacterized protein</fullName>
    </submittedName>
</protein>
<dbReference type="RefSeq" id="WP_048929331.1">
    <property type="nucleotide sequence ID" value="NZ_KQ235876.1"/>
</dbReference>
<comment type="caution">
    <text evidence="1">The sequence shown here is derived from an EMBL/GenBank/DDBJ whole genome shotgun (WGS) entry which is preliminary data.</text>
</comment>
<sequence>MEKNWRNCYLTMDKVVLKSKEFALTLVAESDWQCHVYFSKRRNFKKVYLGIERVEYVCSYLISGLTRKLMEGEGVYKHGDIDVFWIMSLSIKHACLYGNVSDMGFKLFCVEDGGHYLPTITLDQQCINDWVAQLSDLRMKYQSES</sequence>
<organism evidence="1 2">
    <name type="scientific">[Clostridium] citroniae WAL-19142</name>
    <dbReference type="NCBI Taxonomy" id="742734"/>
    <lineage>
        <taxon>Bacteria</taxon>
        <taxon>Bacillati</taxon>
        <taxon>Bacillota</taxon>
        <taxon>Clostridia</taxon>
        <taxon>Lachnospirales</taxon>
        <taxon>Lachnospiraceae</taxon>
        <taxon>Enterocloster</taxon>
    </lineage>
</organism>
<dbReference type="AlphaFoldDB" id="A0A0J9CHA1"/>
<reference evidence="1 2" key="1">
    <citation type="submission" date="2011-04" db="EMBL/GenBank/DDBJ databases">
        <title>The Genome Sequence of Clostridium citroniae WAL-19142.</title>
        <authorList>
            <consortium name="The Broad Institute Genome Sequencing Platform"/>
            <person name="Earl A."/>
            <person name="Ward D."/>
            <person name="Feldgarden M."/>
            <person name="Gevers D."/>
            <person name="Warren Y.A."/>
            <person name="Tyrrell K.L."/>
            <person name="Citron D.M."/>
            <person name="Goldstein E.J."/>
            <person name="Daigneault M."/>
            <person name="Allen-Vercoe E."/>
            <person name="Young S.K."/>
            <person name="Zeng Q."/>
            <person name="Gargeya S."/>
            <person name="Fitzgerald M."/>
            <person name="Haas B."/>
            <person name="Abouelleil A."/>
            <person name="Alvarado L."/>
            <person name="Arachchi H.M."/>
            <person name="Berlin A."/>
            <person name="Brown A."/>
            <person name="Chapman S.B."/>
            <person name="Chen Z."/>
            <person name="Dunbar C."/>
            <person name="Freedman E."/>
            <person name="Gearin G."/>
            <person name="Gellesch M."/>
            <person name="Goldberg J."/>
            <person name="Griggs A."/>
            <person name="Gujja S."/>
            <person name="Heilman E.R."/>
            <person name="Heiman D."/>
            <person name="Howarth C."/>
            <person name="Larson L."/>
            <person name="Lui A."/>
            <person name="MacDonald P.J."/>
            <person name="Mehta T."/>
            <person name="Montmayeur A."/>
            <person name="Murphy C."/>
            <person name="Neiman D."/>
            <person name="Pearson M."/>
            <person name="Priest M."/>
            <person name="Roberts A."/>
            <person name="Saif S."/>
            <person name="Shea T."/>
            <person name="Shenoy N."/>
            <person name="Sisk P."/>
            <person name="Stolte C."/>
            <person name="Sykes S."/>
            <person name="White J."/>
            <person name="Yandava C."/>
            <person name="Wortman J."/>
            <person name="Nusbaum C."/>
            <person name="Birren B."/>
        </authorList>
    </citation>
    <scope>NUCLEOTIDE SEQUENCE [LARGE SCALE GENOMIC DNA]</scope>
    <source>
        <strain evidence="1 2">WAL-19142</strain>
    </source>
</reference>
<proteinExistence type="predicted"/>
<dbReference type="GeneID" id="93165723"/>
<name>A0A0J9CHA1_9FIRM</name>
<evidence type="ECO:0000313" key="2">
    <source>
        <dbReference type="Proteomes" id="UP000037392"/>
    </source>
</evidence>
<accession>A0A0J9CHA1</accession>
<dbReference type="Proteomes" id="UP000037392">
    <property type="component" value="Unassembled WGS sequence"/>
</dbReference>
<gene>
    <name evidence="1" type="ORF">HMPREF9470_00947</name>
</gene>
<evidence type="ECO:0000313" key="1">
    <source>
        <dbReference type="EMBL" id="KMW23731.1"/>
    </source>
</evidence>
<dbReference type="EMBL" id="ADLK01000005">
    <property type="protein sequence ID" value="KMW23731.1"/>
    <property type="molecule type" value="Genomic_DNA"/>
</dbReference>
<dbReference type="PATRIC" id="fig|742734.4.peg.1004"/>